<proteinExistence type="predicted"/>
<evidence type="ECO:0008006" key="3">
    <source>
        <dbReference type="Google" id="ProtNLM"/>
    </source>
</evidence>
<gene>
    <name evidence="1" type="ORF">DW206_22720</name>
</gene>
<accession>A0A414WS95</accession>
<dbReference type="RefSeq" id="WP_118299760.1">
    <property type="nucleotide sequence ID" value="NZ_QRJR01000034.1"/>
</dbReference>
<comment type="caution">
    <text evidence="1">The sequence shown here is derived from an EMBL/GenBank/DDBJ whole genome shotgun (WGS) entry which is preliminary data.</text>
</comment>
<protein>
    <recommendedName>
        <fullName evidence="3">PD-(D/E)XK nuclease family protein</fullName>
    </recommendedName>
</protein>
<dbReference type="AlphaFoldDB" id="A0A414WS95"/>
<reference evidence="1 2" key="1">
    <citation type="submission" date="2018-08" db="EMBL/GenBank/DDBJ databases">
        <title>A genome reference for cultivated species of the human gut microbiota.</title>
        <authorList>
            <person name="Zou Y."/>
            <person name="Xue W."/>
            <person name="Luo G."/>
        </authorList>
    </citation>
    <scope>NUCLEOTIDE SEQUENCE [LARGE SCALE GENOMIC DNA]</scope>
    <source>
        <strain evidence="1 2">AM17-48</strain>
    </source>
</reference>
<evidence type="ECO:0000313" key="2">
    <source>
        <dbReference type="Proteomes" id="UP000283329"/>
    </source>
</evidence>
<dbReference type="Proteomes" id="UP000283329">
    <property type="component" value="Unassembled WGS sequence"/>
</dbReference>
<dbReference type="EMBL" id="QRJR01000034">
    <property type="protein sequence ID" value="RHH40376.1"/>
    <property type="molecule type" value="Genomic_DNA"/>
</dbReference>
<sequence>MESKISKFMRDDTIDKDGKLETIMDYVISWTLRMAQNSCSTADSLLYEYSRAILGKLLHRNIDNLTNIESVKVEKQCYNIDLWVNVVLTINEQKEKHAILIENKAYSPIHNATDEDGASRCQLEVYKKKFNRDYANDEDVIKHYWLITCHEEEKYLKPIREICQLHDFELIPLTELQDNGAPDTQSDIFNEFWLRYW</sequence>
<organism evidence="1 2">
    <name type="scientific">Bacteroides ovatus</name>
    <dbReference type="NCBI Taxonomy" id="28116"/>
    <lineage>
        <taxon>Bacteria</taxon>
        <taxon>Pseudomonadati</taxon>
        <taxon>Bacteroidota</taxon>
        <taxon>Bacteroidia</taxon>
        <taxon>Bacteroidales</taxon>
        <taxon>Bacteroidaceae</taxon>
        <taxon>Bacteroides</taxon>
    </lineage>
</organism>
<evidence type="ECO:0000313" key="1">
    <source>
        <dbReference type="EMBL" id="RHH40376.1"/>
    </source>
</evidence>
<name>A0A414WS95_BACOV</name>